<dbReference type="GO" id="GO:0005737">
    <property type="term" value="C:cytoplasm"/>
    <property type="evidence" value="ECO:0007669"/>
    <property type="project" value="TreeGrafter"/>
</dbReference>
<keyword evidence="5" id="KW-0560">Oxidoreductase</keyword>
<dbReference type="SUPFAM" id="SSF52833">
    <property type="entry name" value="Thioredoxin-like"/>
    <property type="match status" value="1"/>
</dbReference>
<evidence type="ECO:0000313" key="5">
    <source>
        <dbReference type="EMBL" id="MDO5457602.1"/>
    </source>
</evidence>
<protein>
    <submittedName>
        <fullName evidence="5">Glutathione S-transferase family protein</fullName>
        <ecNumber evidence="5">1.8.5.-</ecNumber>
    </submittedName>
</protein>
<dbReference type="AlphaFoldDB" id="A0AA43UCT2"/>
<feature type="site" description="Lowers pKa of active site Cys" evidence="3">
    <location>
        <position position="295"/>
    </location>
</feature>
<proteinExistence type="predicted"/>
<sequence>MGKLVNGTWQDVWYDTEETDGHFVRNDSTFRNWVTPDGSPGPTGESGFKAEAGRYHLYVSYACPWANRTLALRALKGLEEMISISVVNPIMRENGWTFEPFEGVIKDPILDADYLHQVYTHVEPQMTGRVTVPILYDKKKDTIVSNESSDIIRMLNSAFDDIGALQGDYSPQDLMDEIDEINELTYDKINNGVYKAGFATKQDVYEQEVQGVFDALEKIDQILEDQDYLVGNRFTEADIRLFMTLIRFEHVYYGHFKCNLKHLSNYENVWEYTKRIYNHPKIKPTINFDHIQIHYYKSHDTINPNQIVPYGPDIDWSI</sequence>
<evidence type="ECO:0000256" key="2">
    <source>
        <dbReference type="PIRSR" id="PIRSR015753-2"/>
    </source>
</evidence>
<dbReference type="GO" id="GO:0016491">
    <property type="term" value="F:oxidoreductase activity"/>
    <property type="evidence" value="ECO:0007669"/>
    <property type="project" value="UniProtKB-KW"/>
</dbReference>
<evidence type="ECO:0000313" key="6">
    <source>
        <dbReference type="Proteomes" id="UP001171751"/>
    </source>
</evidence>
<gene>
    <name evidence="5" type="ORF">Q4F26_04575</name>
</gene>
<dbReference type="InterPro" id="IPR016639">
    <property type="entry name" value="GST_Omega/GSH"/>
</dbReference>
<dbReference type="EMBL" id="JAUNQW010000017">
    <property type="protein sequence ID" value="MDO5457602.1"/>
    <property type="molecule type" value="Genomic_DNA"/>
</dbReference>
<dbReference type="InterPro" id="IPR036282">
    <property type="entry name" value="Glutathione-S-Trfase_C_sf"/>
</dbReference>
<feature type="site" description="Lowers pKa of active site Cys" evidence="3">
    <location>
        <position position="252"/>
    </location>
</feature>
<dbReference type="InterPro" id="IPR047047">
    <property type="entry name" value="GST_Omega-like_C"/>
</dbReference>
<dbReference type="Gene3D" id="3.40.30.10">
    <property type="entry name" value="Glutaredoxin"/>
    <property type="match status" value="1"/>
</dbReference>
<feature type="active site" description="Proton donor/acceptor" evidence="1">
    <location>
        <position position="194"/>
    </location>
</feature>
<evidence type="ECO:0000256" key="1">
    <source>
        <dbReference type="PIRSR" id="PIRSR015753-1"/>
    </source>
</evidence>
<keyword evidence="6" id="KW-1185">Reference proteome</keyword>
<evidence type="ECO:0000256" key="3">
    <source>
        <dbReference type="PIRSR" id="PIRSR015753-3"/>
    </source>
</evidence>
<dbReference type="PANTHER" id="PTHR32419:SF6">
    <property type="entry name" value="GLUTATHIONE S-TRANSFERASE OMEGA-LIKE 1-RELATED"/>
    <property type="match status" value="1"/>
</dbReference>
<dbReference type="PANTHER" id="PTHR32419">
    <property type="entry name" value="GLUTATHIONYL-HYDROQUINONE REDUCTASE"/>
    <property type="match status" value="1"/>
</dbReference>
<feature type="domain" description="GST C-terminal" evidence="4">
    <location>
        <begin position="171"/>
        <end position="310"/>
    </location>
</feature>
<dbReference type="InterPro" id="IPR036249">
    <property type="entry name" value="Thioredoxin-like_sf"/>
</dbReference>
<dbReference type="Pfam" id="PF13410">
    <property type="entry name" value="GST_C_2"/>
    <property type="match status" value="1"/>
</dbReference>
<reference evidence="5" key="1">
    <citation type="submission" date="2023-07" db="EMBL/GenBank/DDBJ databases">
        <title>Between Cages and Wild: Unraveling the Impact of Captivity on Animal Microbiomes and Antimicrobial Resistance.</title>
        <authorList>
            <person name="Schmartz G.P."/>
            <person name="Rehner J."/>
            <person name="Schuff M.J."/>
            <person name="Becker S.L."/>
            <person name="Kravczyk M."/>
            <person name="Gurevich A."/>
            <person name="Francke R."/>
            <person name="Mueller R."/>
            <person name="Keller V."/>
            <person name="Keller A."/>
        </authorList>
    </citation>
    <scope>NUCLEOTIDE SEQUENCE</scope>
    <source>
        <strain evidence="5">S39M_St_73</strain>
    </source>
</reference>
<dbReference type="Pfam" id="PF13409">
    <property type="entry name" value="GST_N_2"/>
    <property type="match status" value="1"/>
</dbReference>
<dbReference type="FunFam" id="3.40.30.10:FF:000058">
    <property type="entry name" value="Glutathione S-transferase, omega"/>
    <property type="match status" value="1"/>
</dbReference>
<organism evidence="5 6">
    <name type="scientific">Atopococcus tabaci</name>
    <dbReference type="NCBI Taxonomy" id="269774"/>
    <lineage>
        <taxon>Bacteria</taxon>
        <taxon>Bacillati</taxon>
        <taxon>Bacillota</taxon>
        <taxon>Bacilli</taxon>
        <taxon>Lactobacillales</taxon>
        <taxon>Carnobacteriaceae</taxon>
        <taxon>Atopococcus</taxon>
    </lineage>
</organism>
<feature type="active site" description="Nucleophile" evidence="1">
    <location>
        <position position="63"/>
    </location>
</feature>
<comment type="caution">
    <text evidence="5">The sequence shown here is derived from an EMBL/GenBank/DDBJ whole genome shotgun (WGS) entry which is preliminary data.</text>
</comment>
<dbReference type="InterPro" id="IPR004045">
    <property type="entry name" value="Glutathione_S-Trfase_N"/>
</dbReference>
<evidence type="ECO:0000259" key="4">
    <source>
        <dbReference type="PROSITE" id="PS50405"/>
    </source>
</evidence>
<dbReference type="EC" id="1.8.5.-" evidence="5"/>
<dbReference type="PROSITE" id="PS50405">
    <property type="entry name" value="GST_CTER"/>
    <property type="match status" value="1"/>
</dbReference>
<dbReference type="InterPro" id="IPR010987">
    <property type="entry name" value="Glutathione-S-Trfase_C-like"/>
</dbReference>
<dbReference type="CDD" id="cd03190">
    <property type="entry name" value="GST_C_Omega_like"/>
    <property type="match status" value="1"/>
</dbReference>
<dbReference type="SUPFAM" id="SSF47616">
    <property type="entry name" value="GST C-terminal domain-like"/>
    <property type="match status" value="1"/>
</dbReference>
<dbReference type="Proteomes" id="UP001171751">
    <property type="component" value="Unassembled WGS sequence"/>
</dbReference>
<dbReference type="SFLD" id="SFLDG01148">
    <property type="entry name" value="Xi_(cytGST)"/>
    <property type="match status" value="1"/>
</dbReference>
<dbReference type="SFLD" id="SFLDG01206">
    <property type="entry name" value="Xi.1"/>
    <property type="match status" value="1"/>
</dbReference>
<accession>A0AA43UCT2</accession>
<dbReference type="Gene3D" id="1.20.1050.10">
    <property type="match status" value="1"/>
</dbReference>
<feature type="binding site" evidence="2">
    <location>
        <begin position="129"/>
        <end position="132"/>
    </location>
    <ligand>
        <name>glutathione</name>
        <dbReference type="ChEBI" id="CHEBI:57925"/>
    </ligand>
</feature>
<feature type="binding site" evidence="2">
    <location>
        <begin position="147"/>
        <end position="148"/>
    </location>
    <ligand>
        <name>glutathione</name>
        <dbReference type="ChEBI" id="CHEBI:57925"/>
    </ligand>
</feature>
<name>A0AA43UCT2_9LACT</name>
<dbReference type="GO" id="GO:0004364">
    <property type="term" value="F:glutathione transferase activity"/>
    <property type="evidence" value="ECO:0007669"/>
    <property type="project" value="InterPro"/>
</dbReference>
<dbReference type="InterPro" id="IPR040079">
    <property type="entry name" value="Glutathione_S-Trfase"/>
</dbReference>
<feature type="binding site" evidence="2">
    <location>
        <position position="96"/>
    </location>
    <ligand>
        <name>glutathione</name>
        <dbReference type="ChEBI" id="CHEBI:57925"/>
    </ligand>
</feature>
<dbReference type="SFLD" id="SFLDS00019">
    <property type="entry name" value="Glutathione_Transferase_(cytos"/>
    <property type="match status" value="1"/>
</dbReference>
<dbReference type="PIRSF" id="PIRSF015753">
    <property type="entry name" value="GST"/>
    <property type="match status" value="1"/>
</dbReference>